<name>A0ABN1YG66_9ACTN</name>
<evidence type="ECO:0000313" key="3">
    <source>
        <dbReference type="Proteomes" id="UP001499863"/>
    </source>
</evidence>
<organism evidence="2 3">
    <name type="scientific">Kitasatospora putterlickiae</name>
    <dbReference type="NCBI Taxonomy" id="221725"/>
    <lineage>
        <taxon>Bacteria</taxon>
        <taxon>Bacillati</taxon>
        <taxon>Actinomycetota</taxon>
        <taxon>Actinomycetes</taxon>
        <taxon>Kitasatosporales</taxon>
        <taxon>Streptomycetaceae</taxon>
        <taxon>Kitasatospora</taxon>
    </lineage>
</organism>
<reference evidence="2 3" key="1">
    <citation type="journal article" date="2019" name="Int. J. Syst. Evol. Microbiol.">
        <title>The Global Catalogue of Microorganisms (GCM) 10K type strain sequencing project: providing services to taxonomists for standard genome sequencing and annotation.</title>
        <authorList>
            <consortium name="The Broad Institute Genomics Platform"/>
            <consortium name="The Broad Institute Genome Sequencing Center for Infectious Disease"/>
            <person name="Wu L."/>
            <person name="Ma J."/>
        </authorList>
    </citation>
    <scope>NUCLEOTIDE SEQUENCE [LARGE SCALE GENOMIC DNA]</scope>
    <source>
        <strain evidence="2 3">JCM 12393</strain>
    </source>
</reference>
<keyword evidence="1" id="KW-0812">Transmembrane</keyword>
<feature type="transmembrane region" description="Helical" evidence="1">
    <location>
        <begin position="6"/>
        <end position="28"/>
    </location>
</feature>
<dbReference type="RefSeq" id="WP_344339007.1">
    <property type="nucleotide sequence ID" value="NZ_BAAAKJ010000256.1"/>
</dbReference>
<feature type="transmembrane region" description="Helical" evidence="1">
    <location>
        <begin position="71"/>
        <end position="88"/>
    </location>
</feature>
<dbReference type="EMBL" id="BAAAKJ010000256">
    <property type="protein sequence ID" value="GAA1403062.1"/>
    <property type="molecule type" value="Genomic_DNA"/>
</dbReference>
<evidence type="ECO:0000256" key="1">
    <source>
        <dbReference type="SAM" id="Phobius"/>
    </source>
</evidence>
<sequence length="178" mass="18286">MSHIVLAIGTAAITASGCVWYLPAIADLQAGEDRPRSSRTAAAACVTWWAFLAMAGGLLLAVPAWQPAVEIALAGLVAGVLLRVRALLQRRAEQREEAVRWALIDPGLAPLLARPSPRVLLGWLLVGLAVASLGAASILLAGGGPLAPRLAAAVGSAVAVSTAFLLIGLGDARHRQRA</sequence>
<proteinExistence type="predicted"/>
<evidence type="ECO:0000313" key="2">
    <source>
        <dbReference type="EMBL" id="GAA1403062.1"/>
    </source>
</evidence>
<feature type="transmembrane region" description="Helical" evidence="1">
    <location>
        <begin position="40"/>
        <end position="65"/>
    </location>
</feature>
<keyword evidence="1" id="KW-1133">Transmembrane helix</keyword>
<dbReference type="Proteomes" id="UP001499863">
    <property type="component" value="Unassembled WGS sequence"/>
</dbReference>
<accession>A0ABN1YG66</accession>
<keyword evidence="1" id="KW-0472">Membrane</keyword>
<protein>
    <recommendedName>
        <fullName evidence="4">Secreted protein</fullName>
    </recommendedName>
</protein>
<evidence type="ECO:0008006" key="4">
    <source>
        <dbReference type="Google" id="ProtNLM"/>
    </source>
</evidence>
<keyword evidence="3" id="KW-1185">Reference proteome</keyword>
<feature type="transmembrane region" description="Helical" evidence="1">
    <location>
        <begin position="120"/>
        <end position="144"/>
    </location>
</feature>
<comment type="caution">
    <text evidence="2">The sequence shown here is derived from an EMBL/GenBank/DDBJ whole genome shotgun (WGS) entry which is preliminary data.</text>
</comment>
<feature type="transmembrane region" description="Helical" evidence="1">
    <location>
        <begin position="150"/>
        <end position="169"/>
    </location>
</feature>
<gene>
    <name evidence="2" type="ORF">GCM10009639_47230</name>
</gene>